<dbReference type="SUPFAM" id="SSF50156">
    <property type="entry name" value="PDZ domain-like"/>
    <property type="match status" value="1"/>
</dbReference>
<feature type="domain" description="PDZ" evidence="2">
    <location>
        <begin position="315"/>
        <end position="348"/>
    </location>
</feature>
<comment type="caution">
    <text evidence="3">The sequence shown here is derived from an EMBL/GenBank/DDBJ whole genome shotgun (WGS) entry which is preliminary data.</text>
</comment>
<dbReference type="RefSeq" id="WP_131016754.1">
    <property type="nucleotide sequence ID" value="NZ_SIRE01000022.1"/>
</dbReference>
<protein>
    <submittedName>
        <fullName evidence="3">PDZ domain-containing protein</fullName>
    </submittedName>
</protein>
<gene>
    <name evidence="3" type="ORF">EYB31_27805</name>
</gene>
<evidence type="ECO:0000256" key="1">
    <source>
        <dbReference type="SAM" id="Phobius"/>
    </source>
</evidence>
<feature type="transmembrane region" description="Helical" evidence="1">
    <location>
        <begin position="185"/>
        <end position="203"/>
    </location>
</feature>
<dbReference type="InterPro" id="IPR036034">
    <property type="entry name" value="PDZ_sf"/>
</dbReference>
<dbReference type="SMART" id="SM00228">
    <property type="entry name" value="PDZ"/>
    <property type="match status" value="1"/>
</dbReference>
<dbReference type="OrthoDB" id="198399at2"/>
<dbReference type="EMBL" id="SIRE01000022">
    <property type="protein sequence ID" value="TBL73036.1"/>
    <property type="molecule type" value="Genomic_DNA"/>
</dbReference>
<evidence type="ECO:0000313" key="4">
    <source>
        <dbReference type="Proteomes" id="UP000293142"/>
    </source>
</evidence>
<dbReference type="InterPro" id="IPR001478">
    <property type="entry name" value="PDZ"/>
</dbReference>
<feature type="transmembrane region" description="Helical" evidence="1">
    <location>
        <begin position="60"/>
        <end position="80"/>
    </location>
</feature>
<dbReference type="PROSITE" id="PS50106">
    <property type="entry name" value="PDZ"/>
    <property type="match status" value="1"/>
</dbReference>
<feature type="transmembrane region" description="Helical" evidence="1">
    <location>
        <begin position="223"/>
        <end position="240"/>
    </location>
</feature>
<accession>A0A4Q9DMM1</accession>
<organism evidence="3 4">
    <name type="scientific">Paenibacillus thalictri</name>
    <dbReference type="NCBI Taxonomy" id="2527873"/>
    <lineage>
        <taxon>Bacteria</taxon>
        <taxon>Bacillati</taxon>
        <taxon>Bacillota</taxon>
        <taxon>Bacilli</taxon>
        <taxon>Bacillales</taxon>
        <taxon>Paenibacillaceae</taxon>
        <taxon>Paenibacillus</taxon>
    </lineage>
</organism>
<feature type="transmembrane region" description="Helical" evidence="1">
    <location>
        <begin position="143"/>
        <end position="164"/>
    </location>
</feature>
<dbReference type="Proteomes" id="UP000293142">
    <property type="component" value="Unassembled WGS sequence"/>
</dbReference>
<proteinExistence type="predicted"/>
<keyword evidence="1" id="KW-0472">Membrane</keyword>
<dbReference type="Gene3D" id="2.30.42.10">
    <property type="match status" value="1"/>
</dbReference>
<sequence length="431" mass="48194">MDVAVEIGQKWLYAAAQLLLHPFYYIGILFIVLQYRRQISFERKLFSVRLHSLLTETWRAVLWGFCGGVAASLLMAVIGVSLQPEAVMLIWVVSLLLACFRVRYLCFAYSVGLIGIAQAILVWIPGVQLYASGWGARFVQLLLGIDMPPLLALVAILHLAEGILIRLQGARMASPMFYESKRGKIVGGYQLQAFWPVALFLFIPLEGASQLQLPWQPLLGGDIWHLGWTMVGFPVMLGFTERTTTRLPQEKTRWSSTLLVLYAALVLLMAVAVHYWSLTLIIAAVLSIALHEGMMWLSQADEAGRSPYFAHTRKGLMILAVLPGSAAEQLGLKPGEMLHKVNGFPLSGKQDLHFAMRQNSAFCKLEVINHEGQSKFVQRALYSGEHHQLGIVLAPDQDALYYAEERQMSIFSYMRKKLTGLVKKQPPSHSA</sequence>
<keyword evidence="1" id="KW-1133">Transmembrane helix</keyword>
<dbReference type="AlphaFoldDB" id="A0A4Q9DMM1"/>
<feature type="transmembrane region" description="Helical" evidence="1">
    <location>
        <begin position="86"/>
        <end position="104"/>
    </location>
</feature>
<name>A0A4Q9DMM1_9BACL</name>
<evidence type="ECO:0000313" key="3">
    <source>
        <dbReference type="EMBL" id="TBL73036.1"/>
    </source>
</evidence>
<keyword evidence="4" id="KW-1185">Reference proteome</keyword>
<feature type="transmembrane region" description="Helical" evidence="1">
    <location>
        <begin position="252"/>
        <end position="272"/>
    </location>
</feature>
<feature type="transmembrane region" description="Helical" evidence="1">
    <location>
        <begin position="111"/>
        <end position="131"/>
    </location>
</feature>
<evidence type="ECO:0000259" key="2">
    <source>
        <dbReference type="PROSITE" id="PS50106"/>
    </source>
</evidence>
<feature type="transmembrane region" description="Helical" evidence="1">
    <location>
        <begin position="12"/>
        <end position="33"/>
    </location>
</feature>
<reference evidence="3 4" key="1">
    <citation type="submission" date="2019-02" db="EMBL/GenBank/DDBJ databases">
        <title>Paenibacillus sp. nov., isolated from surface-sterilized tissue of Thalictrum simplex L.</title>
        <authorList>
            <person name="Tuo L."/>
        </authorList>
    </citation>
    <scope>NUCLEOTIDE SEQUENCE [LARGE SCALE GENOMIC DNA]</scope>
    <source>
        <strain evidence="3 4">N2SHLJ1</strain>
    </source>
</reference>
<keyword evidence="1" id="KW-0812">Transmembrane</keyword>